<comment type="cofactor">
    <cofactor evidence="9">
        <name>[2Fe-2S] cluster</name>
        <dbReference type="ChEBI" id="CHEBI:190135"/>
    </cofactor>
</comment>
<dbReference type="GO" id="GO:0016705">
    <property type="term" value="F:oxidoreductase activity, acting on paired donors, with incorporation or reduction of molecular oxygen"/>
    <property type="evidence" value="ECO:0007669"/>
    <property type="project" value="UniProtKB-ARBA"/>
</dbReference>
<keyword evidence="13" id="KW-1185">Reference proteome</keyword>
<name>A0A640UZ89_9ACTN</name>
<dbReference type="PRINTS" id="PR00162">
    <property type="entry name" value="RIESKE"/>
</dbReference>
<dbReference type="FunFam" id="2.102.10.10:FF:000016">
    <property type="entry name" value="Nitrite reductase/ring-hydroxylating ferredoxin subunit"/>
    <property type="match status" value="1"/>
</dbReference>
<dbReference type="InterPro" id="IPR036922">
    <property type="entry name" value="Rieske_2Fe-2S_sf"/>
</dbReference>
<gene>
    <name evidence="12" type="ORF">Stube_61810</name>
</gene>
<feature type="region of interest" description="Disordered" evidence="10">
    <location>
        <begin position="1"/>
        <end position="46"/>
    </location>
</feature>
<dbReference type="PROSITE" id="PS51296">
    <property type="entry name" value="RIESKE"/>
    <property type="match status" value="1"/>
</dbReference>
<evidence type="ECO:0000256" key="8">
    <source>
        <dbReference type="ARBA" id="ARBA00029586"/>
    </source>
</evidence>
<reference evidence="12 13" key="1">
    <citation type="submission" date="2019-12" db="EMBL/GenBank/DDBJ databases">
        <title>Whole genome shotgun sequence of Streptomyces tubercidicus NBRC 13090.</title>
        <authorList>
            <person name="Ichikawa N."/>
            <person name="Kimura A."/>
            <person name="Kitahashi Y."/>
            <person name="Komaki H."/>
            <person name="Tamura T."/>
        </authorList>
    </citation>
    <scope>NUCLEOTIDE SEQUENCE [LARGE SCALE GENOMIC DNA]</scope>
    <source>
        <strain evidence="12 13">NBRC 13090</strain>
    </source>
</reference>
<evidence type="ECO:0000256" key="1">
    <source>
        <dbReference type="ARBA" id="ARBA00002494"/>
    </source>
</evidence>
<keyword evidence="3" id="KW-0001">2Fe-2S</keyword>
<dbReference type="CDD" id="cd03467">
    <property type="entry name" value="Rieske"/>
    <property type="match status" value="1"/>
</dbReference>
<dbReference type="Pfam" id="PF00355">
    <property type="entry name" value="Rieske"/>
    <property type="match status" value="1"/>
</dbReference>
<comment type="caution">
    <text evidence="12">The sequence shown here is derived from an EMBL/GenBank/DDBJ whole genome shotgun (WGS) entry which is preliminary data.</text>
</comment>
<sequence>MEHIATEGTTKNRRHTMARQAASERTETAAMAAAEETGPAPAGRGTGRRAVVAAVGAAGLTAALAACGGGMADAGSGDSKAAGDGQADPGASGGGDSGSGGTGGSGAEGSAGGGAGPTLAKTSEIPKGGGKIFKGEKVVVTQPQDGEIKAFSAICTHAGCVVGEVSGGTINCMCHGSKFDITDGSVKTGPATKGLAPAKVTVKGGSVSLG</sequence>
<evidence type="ECO:0000256" key="7">
    <source>
        <dbReference type="ARBA" id="ARBA00023157"/>
    </source>
</evidence>
<evidence type="ECO:0000313" key="12">
    <source>
        <dbReference type="EMBL" id="GFE41508.1"/>
    </source>
</evidence>
<feature type="region of interest" description="Disordered" evidence="10">
    <location>
        <begin position="74"/>
        <end position="128"/>
    </location>
</feature>
<feature type="compositionally biased region" description="Gly residues" evidence="10">
    <location>
        <begin position="91"/>
        <end position="116"/>
    </location>
</feature>
<dbReference type="Proteomes" id="UP000431826">
    <property type="component" value="Unassembled WGS sequence"/>
</dbReference>
<keyword evidence="4" id="KW-0479">Metal-binding</keyword>
<evidence type="ECO:0000256" key="4">
    <source>
        <dbReference type="ARBA" id="ARBA00022723"/>
    </source>
</evidence>
<evidence type="ECO:0000256" key="2">
    <source>
        <dbReference type="ARBA" id="ARBA00015816"/>
    </source>
</evidence>
<dbReference type="InterPro" id="IPR005805">
    <property type="entry name" value="Rieske_Fe-S_prot_C"/>
</dbReference>
<keyword evidence="7" id="KW-1015">Disulfide bond</keyword>
<feature type="compositionally biased region" description="Low complexity" evidence="10">
    <location>
        <begin position="74"/>
        <end position="90"/>
    </location>
</feature>
<feature type="domain" description="Rieske" evidence="11">
    <location>
        <begin position="117"/>
        <end position="209"/>
    </location>
</feature>
<evidence type="ECO:0000256" key="3">
    <source>
        <dbReference type="ARBA" id="ARBA00022714"/>
    </source>
</evidence>
<evidence type="ECO:0000313" key="13">
    <source>
        <dbReference type="Proteomes" id="UP000431826"/>
    </source>
</evidence>
<dbReference type="EMBL" id="BLIR01000003">
    <property type="protein sequence ID" value="GFE41508.1"/>
    <property type="molecule type" value="Genomic_DNA"/>
</dbReference>
<dbReference type="GO" id="GO:0046872">
    <property type="term" value="F:metal ion binding"/>
    <property type="evidence" value="ECO:0007669"/>
    <property type="project" value="UniProtKB-KW"/>
</dbReference>
<dbReference type="InterPro" id="IPR006311">
    <property type="entry name" value="TAT_signal"/>
</dbReference>
<evidence type="ECO:0000256" key="9">
    <source>
        <dbReference type="ARBA" id="ARBA00034078"/>
    </source>
</evidence>
<organism evidence="12 13">
    <name type="scientific">Streptomyces tubercidicus</name>
    <dbReference type="NCBI Taxonomy" id="47759"/>
    <lineage>
        <taxon>Bacteria</taxon>
        <taxon>Bacillati</taxon>
        <taxon>Actinomycetota</taxon>
        <taxon>Actinomycetes</taxon>
        <taxon>Kitasatosporales</taxon>
        <taxon>Streptomycetaceae</taxon>
        <taxon>Streptomyces</taxon>
    </lineage>
</organism>
<dbReference type="Gene3D" id="2.102.10.10">
    <property type="entry name" value="Rieske [2Fe-2S] iron-sulphur domain"/>
    <property type="match status" value="1"/>
</dbReference>
<protein>
    <recommendedName>
        <fullName evidence="2">Cytochrome bc1 complex Rieske iron-sulfur subunit</fullName>
    </recommendedName>
    <alternativeName>
        <fullName evidence="8">Cytochrome bc1 reductase complex subunit QcrA</fullName>
    </alternativeName>
</protein>
<dbReference type="GO" id="GO:0016020">
    <property type="term" value="C:membrane"/>
    <property type="evidence" value="ECO:0007669"/>
    <property type="project" value="InterPro"/>
</dbReference>
<evidence type="ECO:0000256" key="5">
    <source>
        <dbReference type="ARBA" id="ARBA00023004"/>
    </source>
</evidence>
<dbReference type="InterPro" id="IPR017941">
    <property type="entry name" value="Rieske_2Fe-2S"/>
</dbReference>
<accession>A0A640UZ89</accession>
<dbReference type="PROSITE" id="PS51318">
    <property type="entry name" value="TAT"/>
    <property type="match status" value="1"/>
</dbReference>
<dbReference type="GO" id="GO:0004497">
    <property type="term" value="F:monooxygenase activity"/>
    <property type="evidence" value="ECO:0007669"/>
    <property type="project" value="UniProtKB-ARBA"/>
</dbReference>
<dbReference type="SUPFAM" id="SSF50022">
    <property type="entry name" value="ISP domain"/>
    <property type="match status" value="1"/>
</dbReference>
<proteinExistence type="predicted"/>
<evidence type="ECO:0000256" key="10">
    <source>
        <dbReference type="SAM" id="MobiDB-lite"/>
    </source>
</evidence>
<keyword evidence="6" id="KW-0411">Iron-sulfur</keyword>
<keyword evidence="5" id="KW-0408">Iron</keyword>
<dbReference type="GO" id="GO:0051537">
    <property type="term" value="F:2 iron, 2 sulfur cluster binding"/>
    <property type="evidence" value="ECO:0007669"/>
    <property type="project" value="UniProtKB-KW"/>
</dbReference>
<evidence type="ECO:0000256" key="6">
    <source>
        <dbReference type="ARBA" id="ARBA00023014"/>
    </source>
</evidence>
<dbReference type="InterPro" id="IPR014349">
    <property type="entry name" value="Rieske_Fe-S_prot"/>
</dbReference>
<dbReference type="PANTHER" id="PTHR10134">
    <property type="entry name" value="CYTOCHROME B-C1 COMPLEX SUBUNIT RIESKE, MITOCHONDRIAL"/>
    <property type="match status" value="1"/>
</dbReference>
<evidence type="ECO:0000259" key="11">
    <source>
        <dbReference type="PROSITE" id="PS51296"/>
    </source>
</evidence>
<comment type="function">
    <text evidence="1">Iron-sulfur subunit of the cytochrome bc1 complex, an essential component of the respiratory electron transport chain required for ATP synthesis. The bc1 complex catalyzes the oxidation of menaquinol and the reduction of cytochrome c in the respiratory chain. The bc1 complex operates through a Q-cycle mechanism that couples electron transfer to generation of the proton gradient that drives ATP synthesis.</text>
</comment>
<feature type="compositionally biased region" description="Low complexity" evidence="10">
    <location>
        <begin position="28"/>
        <end position="46"/>
    </location>
</feature>
<dbReference type="AlphaFoldDB" id="A0A640UZ89"/>